<feature type="compositionally biased region" description="Basic and acidic residues" evidence="1">
    <location>
        <begin position="1"/>
        <end position="32"/>
    </location>
</feature>
<comment type="caution">
    <text evidence="2">The sequence shown here is derived from an EMBL/GenBank/DDBJ whole genome shotgun (WGS) entry which is preliminary data.</text>
</comment>
<reference evidence="2 3" key="1">
    <citation type="journal article" date="2018" name="Front. Plant Sci.">
        <title>Red Clover (Trifolium pratense) and Zigzag Clover (T. medium) - A Picture of Genomic Similarities and Differences.</title>
        <authorList>
            <person name="Dluhosova J."/>
            <person name="Istvanek J."/>
            <person name="Nedelnik J."/>
            <person name="Repkova J."/>
        </authorList>
    </citation>
    <scope>NUCLEOTIDE SEQUENCE [LARGE SCALE GENOMIC DNA]</scope>
    <source>
        <strain evidence="3">cv. 10/8</strain>
        <tissue evidence="2">Leaf</tissue>
    </source>
</reference>
<dbReference type="AlphaFoldDB" id="A0A392T1Q3"/>
<proteinExistence type="predicted"/>
<feature type="non-terminal residue" evidence="2">
    <location>
        <position position="1"/>
    </location>
</feature>
<evidence type="ECO:0000256" key="1">
    <source>
        <dbReference type="SAM" id="MobiDB-lite"/>
    </source>
</evidence>
<name>A0A392T1Q3_9FABA</name>
<feature type="region of interest" description="Disordered" evidence="1">
    <location>
        <begin position="1"/>
        <end position="57"/>
    </location>
</feature>
<accession>A0A392T1Q3</accession>
<sequence length="57" mass="6190">GKPDKDEDELSKAGKPDKDEGNLSRVPDKDEANIVAGVSRTKMKGHCRRRAPDKEGG</sequence>
<evidence type="ECO:0000313" key="2">
    <source>
        <dbReference type="EMBL" id="MCI55043.1"/>
    </source>
</evidence>
<organism evidence="2 3">
    <name type="scientific">Trifolium medium</name>
    <dbReference type="NCBI Taxonomy" id="97028"/>
    <lineage>
        <taxon>Eukaryota</taxon>
        <taxon>Viridiplantae</taxon>
        <taxon>Streptophyta</taxon>
        <taxon>Embryophyta</taxon>
        <taxon>Tracheophyta</taxon>
        <taxon>Spermatophyta</taxon>
        <taxon>Magnoliopsida</taxon>
        <taxon>eudicotyledons</taxon>
        <taxon>Gunneridae</taxon>
        <taxon>Pentapetalae</taxon>
        <taxon>rosids</taxon>
        <taxon>fabids</taxon>
        <taxon>Fabales</taxon>
        <taxon>Fabaceae</taxon>
        <taxon>Papilionoideae</taxon>
        <taxon>50 kb inversion clade</taxon>
        <taxon>NPAAA clade</taxon>
        <taxon>Hologalegina</taxon>
        <taxon>IRL clade</taxon>
        <taxon>Trifolieae</taxon>
        <taxon>Trifolium</taxon>
    </lineage>
</organism>
<dbReference type="Proteomes" id="UP000265520">
    <property type="component" value="Unassembled WGS sequence"/>
</dbReference>
<evidence type="ECO:0000313" key="3">
    <source>
        <dbReference type="Proteomes" id="UP000265520"/>
    </source>
</evidence>
<dbReference type="EMBL" id="LXQA010489648">
    <property type="protein sequence ID" value="MCI55043.1"/>
    <property type="molecule type" value="Genomic_DNA"/>
</dbReference>
<protein>
    <submittedName>
        <fullName evidence="2">Uncharacterized protein</fullName>
    </submittedName>
</protein>
<keyword evidence="3" id="KW-1185">Reference proteome</keyword>